<sequence>MYEKARYNAQQAQYANIDLRAELQQNDATSSEFYSEARDGEAHYFNTRYMPPPSQTHYMPVKRPLGPYNENLFMATGWPRFPSSFGSYSDIHPRAPPQVHTHILPTVPDSPWKLSRRRAHMENENHTTRKREPKRRDTDRSENSFMVPEYATASEDPVMDVARSHMAHFDAKVTRNNDDAKIYPGYLTPIEKSQDIDNLSTIAQKELKIVSDDEEPDVDDTSGKYHKDKPRHQKQKQRGHSNSRKSTPSEPSQVPWSEDRGNLENDFVLPGTIEVSKQEMQSNDTDENYTIPDLRNKLNIATPLYSRIFENKHPEPEISVKPKFTRPAFKHQEKAHPGTSQDASGDLIDLSDDFAISQQPTSEIPIGEVGVGEKHSRNASSKTLNIDLLSGDVEELEIEKLKTPIKQQVILQEETPRETPDDIAALPTILANSAQIPSDSRRPEYERVEDYLVVDEKISPSSEKMEFPATTIPSENGTAEKPQIAIPVISPLNLPPSPVISLSLTVPHSQKPDDDDNLVVLTKAEEKPDHSVSIPMGPPPSSLEEPPVHSFLPPVTTGLAYELKPFDSRSGLASGRTSSKRRIHIREILKRVFKRELFSQEDMDRIFPTGSFITAFFIKELDYHQIPTVGNFKLRKPEMEKMLSQSPEQDWWRQFCFLDADAHNSLTQILQPQGSYRRTLIDLKEVKKFPGRLWSRGERAHIAIIINKPLVHLDMAPDSGLDFRSAPTQATTSKSGNTHDAMSLGNLIMRAMEDKYCLMYCAYTIHPRIREISYQPPDWVRAHIIRQNFSKSHIFGRILELSTSGITVVAKLLELTMLQQQQIQIVLNSKNEVDGSDVWTLAQLEVVCGQTLKPGNDGIQSITIYLIGDPQTRKNDGATFVQGDCSTSSSETLQNKGADDTACSSSPKAVDFMESCEAPQFTYAEPSNLDSNCTDSNLLNSPEPITAKPDLIKIESLDNEQRPQNHYDALQIPTDATAAAIKEAYLSLYRTSHPSLNPTDPSAGKRLVEITEAYETLRTATQREAYDREHNLNQTPLESNLKPSHHCPSVTFLETDSQRESRFAKETGSRNGRLPPNSVRYRNISSGTEIKDPEPFETDNNFGSDHESPLDQAVNQSTSRQTHNHSSRRRTQNESPSRRSPSHSRVSLYGDQRTHSPGRRTAQVTRPVAVKQRKEPDQLGYKPVRFGSDHIDWTQRYERGPPPAPQGPRPPHFLLSSQPFMQQPAIPLGRRPASYPDHYDGRSFDPYTLPGSENASDDIVQQLLLEWTPAGEEAEAAEKQSKKEDYDIIPDIDLNESQKAGPVKGQDKGKQPQRQRRGEAVEGSSQVHFHLDNIAETISEEYYTPRDTDASSCSSSPVSNPINKSGIPRRADFLKSSITDAKKESPDSLRAVRTSINNAVNAGGRKATVEDDTGDRFRDER</sequence>
<evidence type="ECO:0000313" key="4">
    <source>
        <dbReference type="Proteomes" id="UP001152300"/>
    </source>
</evidence>
<dbReference type="Proteomes" id="UP001152300">
    <property type="component" value="Unassembled WGS sequence"/>
</dbReference>
<proteinExistence type="predicted"/>
<gene>
    <name evidence="3" type="ORF">OCU04_011227</name>
</gene>
<feature type="region of interest" description="Disordered" evidence="1">
    <location>
        <begin position="1294"/>
        <end position="1368"/>
    </location>
</feature>
<feature type="compositionally biased region" description="Basic residues" evidence="1">
    <location>
        <begin position="224"/>
        <end position="243"/>
    </location>
</feature>
<feature type="region of interest" description="Disordered" evidence="1">
    <location>
        <begin position="210"/>
        <end position="264"/>
    </location>
</feature>
<feature type="compositionally biased region" description="Basic and acidic residues" evidence="1">
    <location>
        <begin position="1305"/>
        <end position="1320"/>
    </location>
</feature>
<feature type="compositionally biased region" description="Polar residues" evidence="1">
    <location>
        <begin position="244"/>
        <end position="255"/>
    </location>
</feature>
<comment type="caution">
    <text evidence="3">The sequence shown here is derived from an EMBL/GenBank/DDBJ whole genome shotgun (WGS) entry which is preliminary data.</text>
</comment>
<feature type="region of interest" description="Disordered" evidence="1">
    <location>
        <begin position="1228"/>
        <end position="1254"/>
    </location>
</feature>
<feature type="domain" description="J" evidence="2">
    <location>
        <begin position="965"/>
        <end position="1030"/>
    </location>
</feature>
<dbReference type="InterPro" id="IPR052276">
    <property type="entry name" value="Diphthamide-biosynth_chaperone"/>
</dbReference>
<dbReference type="PANTHER" id="PTHR44240:SF10">
    <property type="entry name" value="J DOMAIN-CONTAINING PROTEIN"/>
    <property type="match status" value="1"/>
</dbReference>
<evidence type="ECO:0000259" key="2">
    <source>
        <dbReference type="PROSITE" id="PS50076"/>
    </source>
</evidence>
<dbReference type="PANTHER" id="PTHR44240">
    <property type="entry name" value="DNAJ DOMAIN (PROKARYOTIC HEAT SHOCK PROTEIN)-RELATED"/>
    <property type="match status" value="1"/>
</dbReference>
<keyword evidence="4" id="KW-1185">Reference proteome</keyword>
<dbReference type="CDD" id="cd06257">
    <property type="entry name" value="DnaJ"/>
    <property type="match status" value="1"/>
</dbReference>
<feature type="compositionally biased region" description="Basic and acidic residues" evidence="1">
    <location>
        <begin position="1056"/>
        <end position="1068"/>
    </location>
</feature>
<dbReference type="SUPFAM" id="SSF46565">
    <property type="entry name" value="Chaperone J-domain"/>
    <property type="match status" value="1"/>
</dbReference>
<feature type="compositionally biased region" description="Polar residues" evidence="1">
    <location>
        <begin position="1033"/>
        <end position="1042"/>
    </location>
</feature>
<feature type="region of interest" description="Disordered" evidence="1">
    <location>
        <begin position="96"/>
        <end position="152"/>
    </location>
</feature>
<dbReference type="PRINTS" id="PR00625">
    <property type="entry name" value="JDOMAIN"/>
</dbReference>
<accession>A0A9X0AB36</accession>
<dbReference type="EMBL" id="JAPEIS010000014">
    <property type="protein sequence ID" value="KAJ8059571.1"/>
    <property type="molecule type" value="Genomic_DNA"/>
</dbReference>
<feature type="region of interest" description="Disordered" evidence="1">
    <location>
        <begin position="1033"/>
        <end position="1185"/>
    </location>
</feature>
<dbReference type="InterPro" id="IPR036869">
    <property type="entry name" value="J_dom_sf"/>
</dbReference>
<dbReference type="Pfam" id="PF00226">
    <property type="entry name" value="DnaJ"/>
    <property type="match status" value="1"/>
</dbReference>
<dbReference type="Gene3D" id="1.10.287.110">
    <property type="entry name" value="DnaJ domain"/>
    <property type="match status" value="1"/>
</dbReference>
<name>A0A9X0AB36_9HELO</name>
<dbReference type="InterPro" id="IPR001623">
    <property type="entry name" value="DnaJ_domain"/>
</dbReference>
<organism evidence="3 4">
    <name type="scientific">Sclerotinia nivalis</name>
    <dbReference type="NCBI Taxonomy" id="352851"/>
    <lineage>
        <taxon>Eukaryota</taxon>
        <taxon>Fungi</taxon>
        <taxon>Dikarya</taxon>
        <taxon>Ascomycota</taxon>
        <taxon>Pezizomycotina</taxon>
        <taxon>Leotiomycetes</taxon>
        <taxon>Helotiales</taxon>
        <taxon>Sclerotiniaceae</taxon>
        <taxon>Sclerotinia</taxon>
    </lineage>
</organism>
<feature type="region of interest" description="Disordered" evidence="1">
    <location>
        <begin position="1400"/>
        <end position="1421"/>
    </location>
</feature>
<evidence type="ECO:0000313" key="3">
    <source>
        <dbReference type="EMBL" id="KAJ8059571.1"/>
    </source>
</evidence>
<dbReference type="OrthoDB" id="5431013at2759"/>
<dbReference type="SMART" id="SM00271">
    <property type="entry name" value="DnaJ"/>
    <property type="match status" value="1"/>
</dbReference>
<reference evidence="3" key="1">
    <citation type="submission" date="2022-11" db="EMBL/GenBank/DDBJ databases">
        <title>Genome Resource of Sclerotinia nivalis Strain SnTB1, a Plant Pathogen Isolated from American Ginseng.</title>
        <authorList>
            <person name="Fan S."/>
        </authorList>
    </citation>
    <scope>NUCLEOTIDE SEQUENCE</scope>
    <source>
        <strain evidence="3">SnTB1</strain>
    </source>
</reference>
<protein>
    <recommendedName>
        <fullName evidence="2">J domain-containing protein</fullName>
    </recommendedName>
</protein>
<dbReference type="PROSITE" id="PS50076">
    <property type="entry name" value="DNAJ_2"/>
    <property type="match status" value="1"/>
</dbReference>
<evidence type="ECO:0000256" key="1">
    <source>
        <dbReference type="SAM" id="MobiDB-lite"/>
    </source>
</evidence>
<feature type="region of interest" description="Disordered" evidence="1">
    <location>
        <begin position="527"/>
        <end position="547"/>
    </location>
</feature>